<keyword evidence="3" id="KW-1185">Reference proteome</keyword>
<reference evidence="2" key="1">
    <citation type="journal article" date="2020" name="Stud. Mycol.">
        <title>101 Dothideomycetes genomes: a test case for predicting lifestyles and emergence of pathogens.</title>
        <authorList>
            <person name="Haridas S."/>
            <person name="Albert R."/>
            <person name="Binder M."/>
            <person name="Bloem J."/>
            <person name="Labutti K."/>
            <person name="Salamov A."/>
            <person name="Andreopoulos B."/>
            <person name="Baker S."/>
            <person name="Barry K."/>
            <person name="Bills G."/>
            <person name="Bluhm B."/>
            <person name="Cannon C."/>
            <person name="Castanera R."/>
            <person name="Culley D."/>
            <person name="Daum C."/>
            <person name="Ezra D."/>
            <person name="Gonzalez J."/>
            <person name="Henrissat B."/>
            <person name="Kuo A."/>
            <person name="Liang C."/>
            <person name="Lipzen A."/>
            <person name="Lutzoni F."/>
            <person name="Magnuson J."/>
            <person name="Mondo S."/>
            <person name="Nolan M."/>
            <person name="Ohm R."/>
            <person name="Pangilinan J."/>
            <person name="Park H.-J."/>
            <person name="Ramirez L."/>
            <person name="Alfaro M."/>
            <person name="Sun H."/>
            <person name="Tritt A."/>
            <person name="Yoshinaga Y."/>
            <person name="Zwiers L.-H."/>
            <person name="Turgeon B."/>
            <person name="Goodwin S."/>
            <person name="Spatafora J."/>
            <person name="Crous P."/>
            <person name="Grigoriev I."/>
        </authorList>
    </citation>
    <scope>NUCLEOTIDE SEQUENCE</scope>
    <source>
        <strain evidence="2">CBS 121167</strain>
    </source>
</reference>
<dbReference type="AlphaFoldDB" id="A0A6A6B1D5"/>
<gene>
    <name evidence="2" type="ORF">K452DRAFT_194758</name>
</gene>
<keyword evidence="1" id="KW-1133">Transmembrane helix</keyword>
<dbReference type="PANTHER" id="PTHR35394:SF5">
    <property type="entry name" value="DUF3176 DOMAIN-CONTAINING PROTEIN"/>
    <property type="match status" value="1"/>
</dbReference>
<dbReference type="InterPro" id="IPR021514">
    <property type="entry name" value="DUF3176"/>
</dbReference>
<keyword evidence="1" id="KW-0812">Transmembrane</keyword>
<proteinExistence type="predicted"/>
<feature type="non-terminal residue" evidence="2">
    <location>
        <position position="1"/>
    </location>
</feature>
<protein>
    <submittedName>
        <fullName evidence="2">Uncharacterized protein</fullName>
    </submittedName>
</protein>
<name>A0A6A6B1D5_9PEZI</name>
<dbReference type="Pfam" id="PF11374">
    <property type="entry name" value="DUF3176"/>
    <property type="match status" value="1"/>
</dbReference>
<feature type="transmembrane region" description="Helical" evidence="1">
    <location>
        <begin position="33"/>
        <end position="50"/>
    </location>
</feature>
<keyword evidence="1" id="KW-0472">Membrane</keyword>
<evidence type="ECO:0000313" key="2">
    <source>
        <dbReference type="EMBL" id="KAF2137075.1"/>
    </source>
</evidence>
<organism evidence="2 3">
    <name type="scientific">Aplosporella prunicola CBS 121167</name>
    <dbReference type="NCBI Taxonomy" id="1176127"/>
    <lineage>
        <taxon>Eukaryota</taxon>
        <taxon>Fungi</taxon>
        <taxon>Dikarya</taxon>
        <taxon>Ascomycota</taxon>
        <taxon>Pezizomycotina</taxon>
        <taxon>Dothideomycetes</taxon>
        <taxon>Dothideomycetes incertae sedis</taxon>
        <taxon>Botryosphaeriales</taxon>
        <taxon>Aplosporellaceae</taxon>
        <taxon>Aplosporella</taxon>
    </lineage>
</organism>
<dbReference type="EMBL" id="ML995507">
    <property type="protein sequence ID" value="KAF2137075.1"/>
    <property type="molecule type" value="Genomic_DNA"/>
</dbReference>
<evidence type="ECO:0000256" key="1">
    <source>
        <dbReference type="SAM" id="Phobius"/>
    </source>
</evidence>
<accession>A0A6A6B1D5</accession>
<evidence type="ECO:0000313" key="3">
    <source>
        <dbReference type="Proteomes" id="UP000799438"/>
    </source>
</evidence>
<dbReference type="GeneID" id="54293419"/>
<feature type="non-terminal residue" evidence="2">
    <location>
        <position position="578"/>
    </location>
</feature>
<sequence>WIMEALSILIATLCLCAIVITLAIFENHTLLDWPFAITINSLIAVFTAVFKGSQFKWTWYKQPHFLVDIERFDMASRGPWGCVKLLASRIPGYNTPWLASVGALVTVATLAVDPFSQQIVQQYSCMRIDPVAEAMIPRANKYSKAGLTYNEVDYDIDGQMSVAIYMGLLNPPKDSAASITARCLTNNCTFPEIRGSTFSTLAMCGFCANSTDKIINETTETPRYSLPSTASTERQVIEDSIVFSSKSQYKSGNRSSQLYTFDSLMWRCKEEGSCYTRETWEPFALTCSLNPCLKTFRANTSHGAYEEEEISSENLSECLYEQPAGYLIVAKDTIRDGAWKSCDPSVIKTEDYFIPIDTTKNRWLGPFSNDRGQQLMWFTQDCVYRFDPLAVRAIHPFLNGLFNDKSLDSHVNQSNYLSALPALSHQLPLSQATGDMWLKNFYRNGTLTTETANKYMEALANSMTGVIRQQPNDTEDMRFVKGKTWRTQTCIRVRWPWLSFPVALLGLGILFTMGIELTTRRGTWRRDWKSSPLALLFHGLDEKTRRKKGELKRKDDMYAASKEIKVRLRKVDEGWRFV</sequence>
<dbReference type="RefSeq" id="XP_033392793.1">
    <property type="nucleotide sequence ID" value="XM_033535923.1"/>
</dbReference>
<dbReference type="OrthoDB" id="5376804at2759"/>
<dbReference type="Proteomes" id="UP000799438">
    <property type="component" value="Unassembled WGS sequence"/>
</dbReference>
<dbReference type="PANTHER" id="PTHR35394">
    <property type="entry name" value="DUF3176 DOMAIN-CONTAINING PROTEIN"/>
    <property type="match status" value="1"/>
</dbReference>
<feature type="transmembrane region" description="Helical" evidence="1">
    <location>
        <begin position="495"/>
        <end position="517"/>
    </location>
</feature>